<evidence type="ECO:0000313" key="1">
    <source>
        <dbReference type="EMBL" id="KKK49877.1"/>
    </source>
</evidence>
<dbReference type="EMBL" id="LAZR01068313">
    <property type="protein sequence ID" value="KKK49877.1"/>
    <property type="molecule type" value="Genomic_DNA"/>
</dbReference>
<accession>A0A0F8VZS1</accession>
<proteinExistence type="predicted"/>
<name>A0A0F8VZS1_9ZZZZ</name>
<comment type="caution">
    <text evidence="1">The sequence shown here is derived from an EMBL/GenBank/DDBJ whole genome shotgun (WGS) entry which is preliminary data.</text>
</comment>
<gene>
    <name evidence="1" type="ORF">LCGC14_3130660</name>
</gene>
<protein>
    <submittedName>
        <fullName evidence="1">Uncharacterized protein</fullName>
    </submittedName>
</protein>
<dbReference type="AlphaFoldDB" id="A0A0F8VZS1"/>
<feature type="non-terminal residue" evidence="1">
    <location>
        <position position="1"/>
    </location>
</feature>
<organism evidence="1">
    <name type="scientific">marine sediment metagenome</name>
    <dbReference type="NCBI Taxonomy" id="412755"/>
    <lineage>
        <taxon>unclassified sequences</taxon>
        <taxon>metagenomes</taxon>
        <taxon>ecological metagenomes</taxon>
    </lineage>
</organism>
<reference evidence="1" key="1">
    <citation type="journal article" date="2015" name="Nature">
        <title>Complex archaea that bridge the gap between prokaryotes and eukaryotes.</title>
        <authorList>
            <person name="Spang A."/>
            <person name="Saw J.H."/>
            <person name="Jorgensen S.L."/>
            <person name="Zaremba-Niedzwiedzka K."/>
            <person name="Martijn J."/>
            <person name="Lind A.E."/>
            <person name="van Eijk R."/>
            <person name="Schleper C."/>
            <person name="Guy L."/>
            <person name="Ettema T.J."/>
        </authorList>
    </citation>
    <scope>NUCLEOTIDE SEQUENCE</scope>
</reference>
<sequence>MASGGVASGIEVGCVRIERELFQKIQKKAGW</sequence>